<dbReference type="EMBL" id="JBEPLJ010000009">
    <property type="protein sequence ID" value="MET3586431.1"/>
    <property type="molecule type" value="Genomic_DNA"/>
</dbReference>
<evidence type="ECO:0000256" key="1">
    <source>
        <dbReference type="SAM" id="MobiDB-lite"/>
    </source>
</evidence>
<feature type="compositionally biased region" description="Basic and acidic residues" evidence="1">
    <location>
        <begin position="1"/>
        <end position="13"/>
    </location>
</feature>
<keyword evidence="3" id="KW-1185">Reference proteome</keyword>
<protein>
    <submittedName>
        <fullName evidence="2">Uncharacterized protein</fullName>
    </submittedName>
</protein>
<feature type="region of interest" description="Disordered" evidence="1">
    <location>
        <begin position="1"/>
        <end position="24"/>
    </location>
</feature>
<comment type="caution">
    <text evidence="2">The sequence shown here is derived from an EMBL/GenBank/DDBJ whole genome shotgun (WGS) entry which is preliminary data.</text>
</comment>
<gene>
    <name evidence="2" type="ORF">ABID21_002549</name>
</gene>
<reference evidence="2 3" key="1">
    <citation type="submission" date="2024-06" db="EMBL/GenBank/DDBJ databases">
        <title>Genomic Encyclopedia of Type Strains, Phase IV (KMG-IV): sequencing the most valuable type-strain genomes for metagenomic binning, comparative biology and taxonomic classification.</title>
        <authorList>
            <person name="Goeker M."/>
        </authorList>
    </citation>
    <scope>NUCLEOTIDE SEQUENCE [LARGE SCALE GENOMIC DNA]</scope>
    <source>
        <strain evidence="2 3">DSM 105042</strain>
    </source>
</reference>
<dbReference type="Proteomes" id="UP001549031">
    <property type="component" value="Unassembled WGS sequence"/>
</dbReference>
<organism evidence="2 3">
    <name type="scientific">Pseudorhizobium tarimense</name>
    <dbReference type="NCBI Taxonomy" id="1079109"/>
    <lineage>
        <taxon>Bacteria</taxon>
        <taxon>Pseudomonadati</taxon>
        <taxon>Pseudomonadota</taxon>
        <taxon>Alphaproteobacteria</taxon>
        <taxon>Hyphomicrobiales</taxon>
        <taxon>Rhizobiaceae</taxon>
        <taxon>Rhizobium/Agrobacterium group</taxon>
        <taxon>Pseudorhizobium</taxon>
    </lineage>
</organism>
<accession>A0ABV2H7A8</accession>
<evidence type="ECO:0000313" key="2">
    <source>
        <dbReference type="EMBL" id="MET3586431.1"/>
    </source>
</evidence>
<sequence>MRRREQDGRDRPAARRLAPPTDIEGIPLASSICAEKPPRQGLPVDRLRVMNGRPSDRTRYPHLPLCHGKLKRRRLKRFLLRRRQLRSISFHVVGLDARPDRLVNPCAERTAPAILPRLRPCQKALVAFRRLLLRHGPHLFHVGKEARAGILEEGLQRSIRQLDACASNRVQQDVIEPVPQRRFSARLFWRLVSM</sequence>
<evidence type="ECO:0000313" key="3">
    <source>
        <dbReference type="Proteomes" id="UP001549031"/>
    </source>
</evidence>
<proteinExistence type="predicted"/>
<name>A0ABV2H7A8_9HYPH</name>